<dbReference type="InterPro" id="IPR013525">
    <property type="entry name" value="ABC2_TM"/>
</dbReference>
<evidence type="ECO:0000256" key="10">
    <source>
        <dbReference type="SAM" id="Phobius"/>
    </source>
</evidence>
<dbReference type="InterPro" id="IPR013581">
    <property type="entry name" value="PDR_assoc"/>
</dbReference>
<feature type="domain" description="ABC transporter" evidence="11">
    <location>
        <begin position="128"/>
        <end position="382"/>
    </location>
</feature>
<evidence type="ECO:0000256" key="1">
    <source>
        <dbReference type="ARBA" id="ARBA00004141"/>
    </source>
</evidence>
<keyword evidence="9 10" id="KW-0472">Membrane</keyword>
<dbReference type="Pfam" id="PF01061">
    <property type="entry name" value="ABC2_membrane"/>
    <property type="match status" value="2"/>
</dbReference>
<dbReference type="Gene3D" id="3.40.50.300">
    <property type="entry name" value="P-loop containing nucleotide triphosphate hydrolases"/>
    <property type="match status" value="2"/>
</dbReference>
<dbReference type="Pfam" id="PF08370">
    <property type="entry name" value="PDR_assoc"/>
    <property type="match status" value="1"/>
</dbReference>
<keyword evidence="4 10" id="KW-0812">Transmembrane</keyword>
<reference evidence="12" key="1">
    <citation type="journal article" date="2023" name="Plant J.">
        <title>Genome sequences and population genomics provide insights into the demographic history, inbreeding, and mutation load of two 'living fossil' tree species of Dipteronia.</title>
        <authorList>
            <person name="Feng Y."/>
            <person name="Comes H.P."/>
            <person name="Chen J."/>
            <person name="Zhu S."/>
            <person name="Lu R."/>
            <person name="Zhang X."/>
            <person name="Li P."/>
            <person name="Qiu J."/>
            <person name="Olsen K.M."/>
            <person name="Qiu Y."/>
        </authorList>
    </citation>
    <scope>NUCLEOTIDE SEQUENCE</scope>
    <source>
        <strain evidence="12">KIB01</strain>
    </source>
</reference>
<evidence type="ECO:0000256" key="3">
    <source>
        <dbReference type="ARBA" id="ARBA00022448"/>
    </source>
</evidence>
<feature type="transmembrane region" description="Helical" evidence="10">
    <location>
        <begin position="610"/>
        <end position="635"/>
    </location>
</feature>
<dbReference type="PANTHER" id="PTHR19241">
    <property type="entry name" value="ATP-BINDING CASSETTE TRANSPORTER"/>
    <property type="match status" value="1"/>
</dbReference>
<feature type="transmembrane region" description="Helical" evidence="10">
    <location>
        <begin position="502"/>
        <end position="520"/>
    </location>
</feature>
<keyword evidence="7" id="KW-0067">ATP-binding</keyword>
<keyword evidence="13" id="KW-1185">Reference proteome</keyword>
<dbReference type="GO" id="GO:0016887">
    <property type="term" value="F:ATP hydrolysis activity"/>
    <property type="evidence" value="ECO:0007669"/>
    <property type="project" value="InterPro"/>
</dbReference>
<dbReference type="Proteomes" id="UP001280121">
    <property type="component" value="Unassembled WGS sequence"/>
</dbReference>
<sequence length="1203" mass="135796">MAQMVSTDETESLGIELVENGRSFRLSFRRHSFRFRNSSMKDDTDVEHALQWAAIERLPTFERLKSSLFDKEDEENLVDGKGKRLTVSGSRALEQHLFMERLIKHVEHDNLQLLQKIRKRKDKVGVKLCTVEVFKKLSSSKSHEAKINIINDVSDIIMPGRMTLLLGPPGCGKTTLLKSLSGNQDQSLKLNLWAIHFLEGDSMLLEPSKISEARPHLNEKDQIFMVSEAEQAISVTGVKRTLQTDYILKILGLDICADTLVGDVMIRGISGGQKRRLTTVYYRINCALKYTGEMIVGPTKALFMDEITNGLDSSTAYQMVACVQQLVHITDSTSLVSLLQPAPETFDLFDDIILMAEGKVVYHGPRDNVLEFFEDCGFRCPQRKGVADFLQEVISRKDQEQYWFHTELPYNYVSVDMFSRKFKECLLGKKLNEDLSEPYDKSKSHKNALSFKGVGFYPAWAYEIPATVLKIPLSLIESLVWTSLTYYVIGYSPEVWRFLRQFVLLFAMHFTSISMFRFVASVFQTVVASMAAGSFALLLVLLFGGFMITHPSMPVWMKWGFWLSPLTYGEIGISVNEFLAPRWQKTLSTNITIGRATLESRGLNYDEYHFWISLGALFGFALAFNICFTLALSFLKSPASSRAMISHETFSKIQGNEDSHEIESRNSPNTNKGRMVLPFEPLTVAFQDVQYYVDTPLEMREREFTEKNIQLLSDITGTLRPGVLTALMGVSGAGKTTLLDVLAGRKTRGYIEGEIKIGGYPKVQETFARISGYCEQTDIHSHQITVEESVIFSAWLRLAPQIDSKTKAEFVNEVLETIELDGIKDALVGIPGVNGLSTEQRKRLTIAVQLVANPSIIFMDEPTTGLDARAAAIVMRAVKNVVDTGRTIVCTTHQPSIDIFESFDELILLKTGGHIVYSGPLGLHSSSVIDYFEGIPGVMKIKDNYNPATWMLEITSTSLEAELGVDFAQKYRDSILHENNKELVRQLSTPPSCSRDLHFPTRFSQNGWGQFKSCLWKQNLSYWRSPSCNLMRILQTLAASLLICYLVFIINLPQFKVSLHKHNLFNILGSLYGAVIFLGINNCSSGLSYFAMERTVMYREKFAGMYSPWACALAQVTVEIPYLLVQAVTYVIVTYPMIGYYGSAYKIFWNFYGMFTTLLYFNYLGMVLVSLTPNFMISSILSSGFYTLFNLFTGFVIPQPVSY</sequence>
<comment type="caution">
    <text evidence="12">The sequence shown here is derived from an EMBL/GenBank/DDBJ whole genome shotgun (WGS) entry which is preliminary data.</text>
</comment>
<keyword evidence="3" id="KW-0813">Transport</keyword>
<dbReference type="SUPFAM" id="SSF52540">
    <property type="entry name" value="P-loop containing nucleoside triphosphate hydrolases"/>
    <property type="match status" value="2"/>
</dbReference>
<evidence type="ECO:0000259" key="11">
    <source>
        <dbReference type="PROSITE" id="PS50893"/>
    </source>
</evidence>
<comment type="similarity">
    <text evidence="2">Belongs to the ABC transporter superfamily. ABCG family. PDR (TC 3.A.1.205) subfamily.</text>
</comment>
<feature type="transmembrane region" description="Helical" evidence="10">
    <location>
        <begin position="1064"/>
        <end position="1092"/>
    </location>
</feature>
<accession>A0AAD9WKL8</accession>
<dbReference type="GO" id="GO:0140359">
    <property type="term" value="F:ABC-type transporter activity"/>
    <property type="evidence" value="ECO:0007669"/>
    <property type="project" value="InterPro"/>
</dbReference>
<evidence type="ECO:0000256" key="4">
    <source>
        <dbReference type="ARBA" id="ARBA00022692"/>
    </source>
</evidence>
<feature type="transmembrane region" description="Helical" evidence="10">
    <location>
        <begin position="1033"/>
        <end position="1052"/>
    </location>
</feature>
<dbReference type="GO" id="GO:0005524">
    <property type="term" value="F:ATP binding"/>
    <property type="evidence" value="ECO:0007669"/>
    <property type="project" value="UniProtKB-KW"/>
</dbReference>
<keyword evidence="8 10" id="KW-1133">Transmembrane helix</keyword>
<organism evidence="12 13">
    <name type="scientific">Dipteronia dyeriana</name>
    <dbReference type="NCBI Taxonomy" id="168575"/>
    <lineage>
        <taxon>Eukaryota</taxon>
        <taxon>Viridiplantae</taxon>
        <taxon>Streptophyta</taxon>
        <taxon>Embryophyta</taxon>
        <taxon>Tracheophyta</taxon>
        <taxon>Spermatophyta</taxon>
        <taxon>Magnoliopsida</taxon>
        <taxon>eudicotyledons</taxon>
        <taxon>Gunneridae</taxon>
        <taxon>Pentapetalae</taxon>
        <taxon>rosids</taxon>
        <taxon>malvids</taxon>
        <taxon>Sapindales</taxon>
        <taxon>Sapindaceae</taxon>
        <taxon>Hippocastanoideae</taxon>
        <taxon>Acereae</taxon>
        <taxon>Dipteronia</taxon>
    </lineage>
</organism>
<evidence type="ECO:0000256" key="5">
    <source>
        <dbReference type="ARBA" id="ARBA00022737"/>
    </source>
</evidence>
<dbReference type="Pfam" id="PF00005">
    <property type="entry name" value="ABC_tran"/>
    <property type="match status" value="2"/>
</dbReference>
<evidence type="ECO:0000313" key="12">
    <source>
        <dbReference type="EMBL" id="KAK2634606.1"/>
    </source>
</evidence>
<dbReference type="SMART" id="SM00382">
    <property type="entry name" value="AAA"/>
    <property type="match status" value="2"/>
</dbReference>
<feature type="transmembrane region" description="Helical" evidence="10">
    <location>
        <begin position="526"/>
        <end position="548"/>
    </location>
</feature>
<feature type="transmembrane region" description="Helical" evidence="10">
    <location>
        <begin position="1147"/>
        <end position="1169"/>
    </location>
</feature>
<evidence type="ECO:0000256" key="6">
    <source>
        <dbReference type="ARBA" id="ARBA00022741"/>
    </source>
</evidence>
<dbReference type="InterPro" id="IPR027417">
    <property type="entry name" value="P-loop_NTPase"/>
</dbReference>
<gene>
    <name evidence="12" type="ORF">Ddye_029398</name>
</gene>
<keyword evidence="6" id="KW-0547">Nucleotide-binding</keyword>
<dbReference type="Pfam" id="PF19055">
    <property type="entry name" value="ABC2_membrane_7"/>
    <property type="match status" value="2"/>
</dbReference>
<proteinExistence type="inferred from homology"/>
<evidence type="ECO:0000256" key="2">
    <source>
        <dbReference type="ARBA" id="ARBA00006012"/>
    </source>
</evidence>
<dbReference type="CDD" id="cd03232">
    <property type="entry name" value="ABCG_PDR_domain2"/>
    <property type="match status" value="1"/>
</dbReference>
<dbReference type="FunFam" id="3.40.50.300:FF:000157">
    <property type="entry name" value="ABC transporter G family member 34"/>
    <property type="match status" value="1"/>
</dbReference>
<dbReference type="InterPro" id="IPR043926">
    <property type="entry name" value="ABCG_dom"/>
</dbReference>
<evidence type="ECO:0000313" key="13">
    <source>
        <dbReference type="Proteomes" id="UP001280121"/>
    </source>
</evidence>
<dbReference type="EMBL" id="JANJYI010000009">
    <property type="protein sequence ID" value="KAK2634606.1"/>
    <property type="molecule type" value="Genomic_DNA"/>
</dbReference>
<evidence type="ECO:0000256" key="8">
    <source>
        <dbReference type="ARBA" id="ARBA00022989"/>
    </source>
</evidence>
<dbReference type="InterPro" id="IPR003439">
    <property type="entry name" value="ABC_transporter-like_ATP-bd"/>
</dbReference>
<evidence type="ECO:0000256" key="9">
    <source>
        <dbReference type="ARBA" id="ARBA00023136"/>
    </source>
</evidence>
<name>A0AAD9WKL8_9ROSI</name>
<comment type="subcellular location">
    <subcellularLocation>
        <location evidence="1">Membrane</location>
        <topology evidence="1">Multi-pass membrane protein</topology>
    </subcellularLocation>
</comment>
<keyword evidence="5" id="KW-0677">Repeat</keyword>
<feature type="domain" description="ABC transporter" evidence="11">
    <location>
        <begin position="684"/>
        <end position="936"/>
    </location>
</feature>
<dbReference type="GO" id="GO:0005886">
    <property type="term" value="C:plasma membrane"/>
    <property type="evidence" value="ECO:0007669"/>
    <property type="project" value="UniProtKB-ARBA"/>
</dbReference>
<feature type="transmembrane region" description="Helical" evidence="10">
    <location>
        <begin position="1112"/>
        <end position="1135"/>
    </location>
</feature>
<dbReference type="AlphaFoldDB" id="A0AAD9WKL8"/>
<feature type="transmembrane region" description="Helical" evidence="10">
    <location>
        <begin position="1175"/>
        <end position="1197"/>
    </location>
</feature>
<dbReference type="InterPro" id="IPR003593">
    <property type="entry name" value="AAA+_ATPase"/>
</dbReference>
<dbReference type="FunFam" id="3.40.50.300:FF:000179">
    <property type="entry name" value="ABC transporter G family member 34"/>
    <property type="match status" value="1"/>
</dbReference>
<evidence type="ECO:0000256" key="7">
    <source>
        <dbReference type="ARBA" id="ARBA00022840"/>
    </source>
</evidence>
<dbReference type="PROSITE" id="PS50893">
    <property type="entry name" value="ABC_TRANSPORTER_2"/>
    <property type="match status" value="2"/>
</dbReference>
<protein>
    <recommendedName>
        <fullName evidence="11">ABC transporter domain-containing protein</fullName>
    </recommendedName>
</protein>
<dbReference type="InterPro" id="IPR034003">
    <property type="entry name" value="ABCG_PDR_2"/>
</dbReference>